<evidence type="ECO:0000256" key="8">
    <source>
        <dbReference type="PROSITE-ProRule" id="PRU00125"/>
    </source>
</evidence>
<evidence type="ECO:0000259" key="10">
    <source>
        <dbReference type="PROSITE" id="PS50023"/>
    </source>
</evidence>
<dbReference type="AlphaFoldDB" id="A0A0D0AA00"/>
<feature type="compositionally biased region" description="Polar residues" evidence="9">
    <location>
        <begin position="186"/>
        <end position="201"/>
    </location>
</feature>
<dbReference type="GO" id="GO:0030695">
    <property type="term" value="F:GTPase regulator activity"/>
    <property type="evidence" value="ECO:0007669"/>
    <property type="project" value="UniProtKB-ARBA"/>
</dbReference>
<accession>A0A0D0AA00</accession>
<gene>
    <name evidence="11" type="ORF">CY34DRAFT_333123</name>
</gene>
<dbReference type="FunFam" id="2.10.110.10:FF:000008">
    <property type="entry name" value="Paxillin isoform 1"/>
    <property type="match status" value="1"/>
</dbReference>
<feature type="compositionally biased region" description="Basic and acidic residues" evidence="9">
    <location>
        <begin position="92"/>
        <end position="111"/>
    </location>
</feature>
<dbReference type="Proteomes" id="UP000054485">
    <property type="component" value="Unassembled WGS sequence"/>
</dbReference>
<dbReference type="SUPFAM" id="SSF57716">
    <property type="entry name" value="Glucocorticoid receptor-like (DNA-binding domain)"/>
    <property type="match status" value="4"/>
</dbReference>
<evidence type="ECO:0000313" key="11">
    <source>
        <dbReference type="EMBL" id="KIK47010.1"/>
    </source>
</evidence>
<feature type="compositionally biased region" description="Polar residues" evidence="9">
    <location>
        <begin position="166"/>
        <end position="178"/>
    </location>
</feature>
<feature type="compositionally biased region" description="Low complexity" evidence="9">
    <location>
        <begin position="421"/>
        <end position="468"/>
    </location>
</feature>
<feature type="compositionally biased region" description="Low complexity" evidence="9">
    <location>
        <begin position="9"/>
        <end position="27"/>
    </location>
</feature>
<feature type="compositionally biased region" description="Polar residues" evidence="9">
    <location>
        <begin position="150"/>
        <end position="159"/>
    </location>
</feature>
<feature type="compositionally biased region" description="Acidic residues" evidence="9">
    <location>
        <begin position="61"/>
        <end position="76"/>
    </location>
</feature>
<dbReference type="SMART" id="SM00132">
    <property type="entry name" value="LIM"/>
    <property type="match status" value="3"/>
</dbReference>
<reference evidence="12" key="2">
    <citation type="submission" date="2015-01" db="EMBL/GenBank/DDBJ databases">
        <title>Evolutionary Origins and Diversification of the Mycorrhizal Mutualists.</title>
        <authorList>
            <consortium name="DOE Joint Genome Institute"/>
            <consortium name="Mycorrhizal Genomics Consortium"/>
            <person name="Kohler A."/>
            <person name="Kuo A."/>
            <person name="Nagy L.G."/>
            <person name="Floudas D."/>
            <person name="Copeland A."/>
            <person name="Barry K.W."/>
            <person name="Cichocki N."/>
            <person name="Veneault-Fourrey C."/>
            <person name="LaButti K."/>
            <person name="Lindquist E.A."/>
            <person name="Lipzen A."/>
            <person name="Lundell T."/>
            <person name="Morin E."/>
            <person name="Murat C."/>
            <person name="Riley R."/>
            <person name="Ohm R."/>
            <person name="Sun H."/>
            <person name="Tunlid A."/>
            <person name="Henrissat B."/>
            <person name="Grigoriev I.V."/>
            <person name="Hibbett D.S."/>
            <person name="Martin F."/>
        </authorList>
    </citation>
    <scope>NUCLEOTIDE SEQUENCE [LARGE SCALE GENOMIC DNA]</scope>
    <source>
        <strain evidence="12">UH-Slu-Lm8-n1</strain>
    </source>
</reference>
<feature type="region of interest" description="Disordered" evidence="9">
    <location>
        <begin position="1"/>
        <end position="332"/>
    </location>
</feature>
<feature type="compositionally biased region" description="Basic and acidic residues" evidence="9">
    <location>
        <begin position="588"/>
        <end position="599"/>
    </location>
</feature>
<keyword evidence="12" id="KW-1185">Reference proteome</keyword>
<feature type="compositionally biased region" description="Polar residues" evidence="9">
    <location>
        <begin position="408"/>
        <end position="420"/>
    </location>
</feature>
<comment type="subcellular location">
    <subcellularLocation>
        <location evidence="1">Cell junction</location>
    </subcellularLocation>
    <subcellularLocation>
        <location evidence="2">Cytoplasm</location>
    </subcellularLocation>
</comment>
<dbReference type="PROSITE" id="PS00478">
    <property type="entry name" value="LIM_DOMAIN_1"/>
    <property type="match status" value="1"/>
</dbReference>
<dbReference type="PANTHER" id="PTHR24216">
    <property type="entry name" value="PAXILLIN-RELATED"/>
    <property type="match status" value="1"/>
</dbReference>
<evidence type="ECO:0000256" key="6">
    <source>
        <dbReference type="ARBA" id="ARBA00022833"/>
    </source>
</evidence>
<feature type="region of interest" description="Disordered" evidence="9">
    <location>
        <begin position="347"/>
        <end position="555"/>
    </location>
</feature>
<evidence type="ECO:0000256" key="9">
    <source>
        <dbReference type="SAM" id="MobiDB-lite"/>
    </source>
</evidence>
<keyword evidence="3" id="KW-0963">Cytoplasm</keyword>
<dbReference type="OrthoDB" id="15567at2759"/>
<dbReference type="CDD" id="cd08368">
    <property type="entry name" value="LIM"/>
    <property type="match status" value="3"/>
</dbReference>
<protein>
    <recommendedName>
        <fullName evidence="10">LIM zinc-binding domain-containing protein</fullName>
    </recommendedName>
</protein>
<dbReference type="InterPro" id="IPR001781">
    <property type="entry name" value="Znf_LIM"/>
</dbReference>
<dbReference type="EMBL" id="KN835152">
    <property type="protein sequence ID" value="KIK47010.1"/>
    <property type="molecule type" value="Genomic_DNA"/>
</dbReference>
<evidence type="ECO:0000256" key="7">
    <source>
        <dbReference type="ARBA" id="ARBA00022949"/>
    </source>
</evidence>
<proteinExistence type="predicted"/>
<keyword evidence="8" id="KW-0440">LIM domain</keyword>
<feature type="domain" description="LIM zinc-binding" evidence="10">
    <location>
        <begin position="786"/>
        <end position="845"/>
    </location>
</feature>
<evidence type="ECO:0000313" key="12">
    <source>
        <dbReference type="Proteomes" id="UP000054485"/>
    </source>
</evidence>
<keyword evidence="6 8" id="KW-0862">Zinc</keyword>
<evidence type="ECO:0000256" key="2">
    <source>
        <dbReference type="ARBA" id="ARBA00004496"/>
    </source>
</evidence>
<organism evidence="11 12">
    <name type="scientific">Suillus luteus UH-Slu-Lm8-n1</name>
    <dbReference type="NCBI Taxonomy" id="930992"/>
    <lineage>
        <taxon>Eukaryota</taxon>
        <taxon>Fungi</taxon>
        <taxon>Dikarya</taxon>
        <taxon>Basidiomycota</taxon>
        <taxon>Agaricomycotina</taxon>
        <taxon>Agaricomycetes</taxon>
        <taxon>Agaricomycetidae</taxon>
        <taxon>Boletales</taxon>
        <taxon>Suillineae</taxon>
        <taxon>Suillaceae</taxon>
        <taxon>Suillus</taxon>
    </lineage>
</organism>
<feature type="compositionally biased region" description="Polar residues" evidence="9">
    <location>
        <begin position="301"/>
        <end position="310"/>
    </location>
</feature>
<dbReference type="PANTHER" id="PTHR24216:SF8">
    <property type="entry name" value="PAXILLIN, ISOFORM F"/>
    <property type="match status" value="1"/>
</dbReference>
<dbReference type="Gene3D" id="2.10.110.10">
    <property type="entry name" value="Cysteine Rich Protein"/>
    <property type="match status" value="3"/>
</dbReference>
<keyword evidence="4 8" id="KW-0479">Metal-binding</keyword>
<keyword evidence="5" id="KW-0677">Repeat</keyword>
<dbReference type="GO" id="GO:0046872">
    <property type="term" value="F:metal ion binding"/>
    <property type="evidence" value="ECO:0007669"/>
    <property type="project" value="UniProtKB-KW"/>
</dbReference>
<evidence type="ECO:0000256" key="5">
    <source>
        <dbReference type="ARBA" id="ARBA00022737"/>
    </source>
</evidence>
<dbReference type="STRING" id="930992.A0A0D0AA00"/>
<feature type="region of interest" description="Disordered" evidence="9">
    <location>
        <begin position="575"/>
        <end position="762"/>
    </location>
</feature>
<dbReference type="GO" id="GO:0005737">
    <property type="term" value="C:cytoplasm"/>
    <property type="evidence" value="ECO:0007669"/>
    <property type="project" value="UniProtKB-SubCell"/>
</dbReference>
<dbReference type="InParanoid" id="A0A0D0AA00"/>
<reference evidence="11 12" key="1">
    <citation type="submission" date="2014-04" db="EMBL/GenBank/DDBJ databases">
        <authorList>
            <consortium name="DOE Joint Genome Institute"/>
            <person name="Kuo A."/>
            <person name="Ruytinx J."/>
            <person name="Rineau F."/>
            <person name="Colpaert J."/>
            <person name="Kohler A."/>
            <person name="Nagy L.G."/>
            <person name="Floudas D."/>
            <person name="Copeland A."/>
            <person name="Barry K.W."/>
            <person name="Cichocki N."/>
            <person name="Veneault-Fourrey C."/>
            <person name="LaButti K."/>
            <person name="Lindquist E.A."/>
            <person name="Lipzen A."/>
            <person name="Lundell T."/>
            <person name="Morin E."/>
            <person name="Murat C."/>
            <person name="Sun H."/>
            <person name="Tunlid A."/>
            <person name="Henrissat B."/>
            <person name="Grigoriev I.V."/>
            <person name="Hibbett D.S."/>
            <person name="Martin F."/>
            <person name="Nordberg H.P."/>
            <person name="Cantor M.N."/>
            <person name="Hua S.X."/>
        </authorList>
    </citation>
    <scope>NUCLEOTIDE SEQUENCE [LARGE SCALE GENOMIC DNA]</scope>
    <source>
        <strain evidence="11 12">UH-Slu-Lm8-n1</strain>
    </source>
</reference>
<feature type="compositionally biased region" description="Low complexity" evidence="9">
    <location>
        <begin position="34"/>
        <end position="47"/>
    </location>
</feature>
<dbReference type="Pfam" id="PF00412">
    <property type="entry name" value="LIM"/>
    <property type="match status" value="2"/>
</dbReference>
<feature type="domain" description="LIM zinc-binding" evidence="10">
    <location>
        <begin position="931"/>
        <end position="992"/>
    </location>
</feature>
<feature type="compositionally biased region" description="Polar residues" evidence="9">
    <location>
        <begin position="730"/>
        <end position="740"/>
    </location>
</feature>
<feature type="compositionally biased region" description="Low complexity" evidence="9">
    <location>
        <begin position="503"/>
        <end position="516"/>
    </location>
</feature>
<feature type="compositionally biased region" description="Low complexity" evidence="9">
    <location>
        <begin position="347"/>
        <end position="356"/>
    </location>
</feature>
<evidence type="ECO:0000256" key="3">
    <source>
        <dbReference type="ARBA" id="ARBA00022490"/>
    </source>
</evidence>
<keyword evidence="7" id="KW-0965">Cell junction</keyword>
<dbReference type="PROSITE" id="PS50023">
    <property type="entry name" value="LIM_DOMAIN_2"/>
    <property type="match status" value="2"/>
</dbReference>
<evidence type="ECO:0000256" key="1">
    <source>
        <dbReference type="ARBA" id="ARBA00004282"/>
    </source>
</evidence>
<name>A0A0D0AA00_9AGAM</name>
<evidence type="ECO:0000256" key="4">
    <source>
        <dbReference type="ARBA" id="ARBA00022723"/>
    </source>
</evidence>
<feature type="compositionally biased region" description="Low complexity" evidence="9">
    <location>
        <begin position="202"/>
        <end position="221"/>
    </location>
</feature>
<feature type="compositionally biased region" description="Low complexity" evidence="9">
    <location>
        <begin position="691"/>
        <end position="729"/>
    </location>
</feature>
<sequence>MSSRPLPISGSPRSVPVPASSVSQRVRTASNAPSASSILTDSSRLSSNTIRSMHTRMPATTDDESNTSDVGDEYDEIDRRQEGRGYGNTKGDYSRQHGRYNEQNEARDIRSVGEPGNVSPQYGIRDLPRRVHPSQPPQPPAQIQERQWTRTRPTRSATLPTPPSQSPDIQNNEPQSLTLRMAALGLSTSPQSLSHNMQSELSRQPSMQSSIESSRSSSPSIDLGSHPLLQRVPSAKEEELENLSKRPSLQRGKSVIEGLQRHPFASAPMERRVSGRSRSLVRDQERRSMSPAPEQPPTREPSPTRSQWPQNIPPLPRAPLSPVGTRAFSPGFNASAFDNHINNSPARSAFARPASPLKSSVLPPSGVSRPTSPSKSPLPAPPARAEAGSVPVFPSPRKASGGKGPFGPQNQNSRSNSPQKSSNTYASPTLSSSSSPPKLAYLSHSHARNVFPPSSFPSSSSRSTTSNSHIMERQRQKQRAYVSTYDLDDEPPVSPLRERVGLPSPSVSRSPSPSDPVARIGGRSISRGPLNKDQDYGYCNDDDGDERSPSPIRFAKRSSNQFSVLEMDFVGEQVAPRWHRTPASRGAAGREDGEGKRADVAVPVISLPGGHVDFDQDFDKGGGGTVPSNKTQESPPRVAVSSATPPRVAGSRATSPRVAVTSSTPPRIAVDASTPPRIAVSSSSPPRIAVSGSSPSSPQISASSPSMRQTSVSSSSTPQISVTIPSSSPKLPNSWNTSAPSHEPKRLPPPPGQNGNKGAGGLNNVFNVQNGGILSGVLKGMRGNGLSCAGCSGPIIGRIVSAMGQRWHPECFRCSACNELLEHVSSFEHEGKPYCHLDYHENFVPRCYHCKTAIIDERFITLDDDALGKRTYHEQHFFCAECGDPFLPPSSGSGGLTVTGDGEFNIDDDVGFTVYKGHPYCEACHVRLRMPKCKRCKKSIRDGMRAVEALGGKWCWECFVCEGCKKPFDDPSFFLRENKPFCEPCFSLILRNEV</sequence>
<dbReference type="HOGENOM" id="CLU_300933_0_0_1"/>